<keyword evidence="2" id="KW-1185">Reference proteome</keyword>
<proteinExistence type="predicted"/>
<dbReference type="EMBL" id="LN890280">
    <property type="protein sequence ID" value="CUR51644.1"/>
    <property type="molecule type" value="Genomic_DNA"/>
</dbReference>
<accession>A0A128A2P8</accession>
<dbReference type="AlphaFoldDB" id="A0A128A2P8"/>
<name>A0A128A2P8_9ARCH</name>
<organism evidence="1 2">
    <name type="scientific">Nitrosotalea devaniterrae</name>
    <dbReference type="NCBI Taxonomy" id="1078905"/>
    <lineage>
        <taxon>Archaea</taxon>
        <taxon>Nitrososphaerota</taxon>
        <taxon>Nitrososphaeria</taxon>
        <taxon>Nitrosotaleales</taxon>
        <taxon>Nitrosotaleaceae</taxon>
        <taxon>Nitrosotalea</taxon>
    </lineage>
</organism>
<dbReference type="KEGG" id="ndv:NDEV_0879"/>
<gene>
    <name evidence="1" type="ORF">NDEV_0879</name>
</gene>
<evidence type="ECO:0000313" key="1">
    <source>
        <dbReference type="EMBL" id="CUR51644.1"/>
    </source>
</evidence>
<protein>
    <submittedName>
        <fullName evidence="1">Uncharacterized protein</fullName>
    </submittedName>
</protein>
<reference evidence="2" key="1">
    <citation type="submission" date="2015-10" db="EMBL/GenBank/DDBJ databases">
        <authorList>
            <person name="Lehtovirta-Morley L.E."/>
            <person name="Vieille C."/>
        </authorList>
    </citation>
    <scope>NUCLEOTIDE SEQUENCE [LARGE SCALE GENOMIC DNA]</scope>
</reference>
<sequence>MGSLTLNLCFMHLIVYEKKVYVYVYVYMCTHAGFQQHSATTCSKARISQDTATSRTKRRRKPIQQAILRMAMV</sequence>
<evidence type="ECO:0000313" key="2">
    <source>
        <dbReference type="Proteomes" id="UP000196239"/>
    </source>
</evidence>
<dbReference type="Proteomes" id="UP000196239">
    <property type="component" value="Chromosome 1"/>
</dbReference>